<organism evidence="2 3">
    <name type="scientific">Clostridium facile</name>
    <dbReference type="NCBI Taxonomy" id="2763035"/>
    <lineage>
        <taxon>Bacteria</taxon>
        <taxon>Bacillati</taxon>
        <taxon>Bacillota</taxon>
        <taxon>Clostridia</taxon>
        <taxon>Eubacteriales</taxon>
        <taxon>Clostridiaceae</taxon>
        <taxon>Clostridium</taxon>
    </lineage>
</organism>
<keyword evidence="1" id="KW-1133">Transmembrane helix</keyword>
<dbReference type="RefSeq" id="WP_186996451.1">
    <property type="nucleotide sequence ID" value="NZ_JACOQK010000001.1"/>
</dbReference>
<accession>A0ABR7IQU7</accession>
<evidence type="ECO:0000313" key="3">
    <source>
        <dbReference type="Proteomes" id="UP000649151"/>
    </source>
</evidence>
<comment type="caution">
    <text evidence="2">The sequence shown here is derived from an EMBL/GenBank/DDBJ whole genome shotgun (WGS) entry which is preliminary data.</text>
</comment>
<dbReference type="InterPro" id="IPR020275">
    <property type="entry name" value="DUF5592"/>
</dbReference>
<protein>
    <recommendedName>
        <fullName evidence="4">PrgI family protein</fullName>
    </recommendedName>
</protein>
<keyword evidence="3" id="KW-1185">Reference proteome</keyword>
<feature type="transmembrane region" description="Helical" evidence="1">
    <location>
        <begin position="54"/>
        <end position="72"/>
    </location>
</feature>
<dbReference type="EMBL" id="JACOQK010000001">
    <property type="protein sequence ID" value="MBC5787526.1"/>
    <property type="molecule type" value="Genomic_DNA"/>
</dbReference>
<proteinExistence type="predicted"/>
<reference evidence="2 3" key="1">
    <citation type="submission" date="2020-08" db="EMBL/GenBank/DDBJ databases">
        <title>Genome public.</title>
        <authorList>
            <person name="Liu C."/>
            <person name="Sun Q."/>
        </authorList>
    </citation>
    <scope>NUCLEOTIDE SEQUENCE [LARGE SCALE GENOMIC DNA]</scope>
    <source>
        <strain evidence="2 3">NSJ-27</strain>
    </source>
</reference>
<dbReference type="Proteomes" id="UP000649151">
    <property type="component" value="Unassembled WGS sequence"/>
</dbReference>
<gene>
    <name evidence="2" type="ORF">H8Z77_05745</name>
</gene>
<name>A0ABR7IQU7_9CLOT</name>
<dbReference type="Pfam" id="PF17332">
    <property type="entry name" value="DUF5592"/>
    <property type="match status" value="1"/>
</dbReference>
<evidence type="ECO:0008006" key="4">
    <source>
        <dbReference type="Google" id="ProtNLM"/>
    </source>
</evidence>
<keyword evidence="1" id="KW-0812">Transmembrane</keyword>
<sequence>MTRINRNFSHIVPREIESDMRFVKFLSLRDLMVIVCLVMVSNNFMGMVHPKLQLLYFLFTILAGLFLVMPAYKDNAGKKNVEVMFLILLKKRIVYDSIDDPIEEEREGIYFDETKNE</sequence>
<feature type="transmembrane region" description="Helical" evidence="1">
    <location>
        <begin position="31"/>
        <end position="48"/>
    </location>
</feature>
<evidence type="ECO:0000256" key="1">
    <source>
        <dbReference type="SAM" id="Phobius"/>
    </source>
</evidence>
<evidence type="ECO:0000313" key="2">
    <source>
        <dbReference type="EMBL" id="MBC5787526.1"/>
    </source>
</evidence>
<keyword evidence="1" id="KW-0472">Membrane</keyword>